<dbReference type="EMBL" id="JAFBMS010000102">
    <property type="protein sequence ID" value="KAG9336533.1"/>
    <property type="molecule type" value="Genomic_DNA"/>
</dbReference>
<proteinExistence type="predicted"/>
<keyword evidence="2" id="KW-1185">Reference proteome</keyword>
<dbReference type="Proteomes" id="UP000824540">
    <property type="component" value="Unassembled WGS sequence"/>
</dbReference>
<evidence type="ECO:0000313" key="2">
    <source>
        <dbReference type="Proteomes" id="UP000824540"/>
    </source>
</evidence>
<evidence type="ECO:0000313" key="1">
    <source>
        <dbReference type="EMBL" id="KAG9336533.1"/>
    </source>
</evidence>
<comment type="caution">
    <text evidence="1">The sequence shown here is derived from an EMBL/GenBank/DDBJ whole genome shotgun (WGS) entry which is preliminary data.</text>
</comment>
<sequence>MDIPFRKNQFWQRLWRPNSVAPVCGESRSVGPGLPAHYTQHRDLAMIYSRILKAGNFWFRLPPELPASIQIWRVDNYRKADGAPL</sequence>
<gene>
    <name evidence="1" type="ORF">JZ751_002880</name>
</gene>
<reference evidence="1" key="1">
    <citation type="thesis" date="2021" institute="BYU ScholarsArchive" country="Provo, UT, USA">
        <title>Applications of and Algorithms for Genome Assembly and Genomic Analyses with an Emphasis on Marine Teleosts.</title>
        <authorList>
            <person name="Pickett B.D."/>
        </authorList>
    </citation>
    <scope>NUCLEOTIDE SEQUENCE</scope>
    <source>
        <strain evidence="1">HI-2016</strain>
    </source>
</reference>
<name>A0A8T2N840_9TELE</name>
<accession>A0A8T2N840</accession>
<dbReference type="AlphaFoldDB" id="A0A8T2N840"/>
<protein>
    <submittedName>
        <fullName evidence="1">Uncharacterized protein</fullName>
    </submittedName>
</protein>
<organism evidence="1 2">
    <name type="scientific">Albula glossodonta</name>
    <name type="common">roundjaw bonefish</name>
    <dbReference type="NCBI Taxonomy" id="121402"/>
    <lineage>
        <taxon>Eukaryota</taxon>
        <taxon>Metazoa</taxon>
        <taxon>Chordata</taxon>
        <taxon>Craniata</taxon>
        <taxon>Vertebrata</taxon>
        <taxon>Euteleostomi</taxon>
        <taxon>Actinopterygii</taxon>
        <taxon>Neopterygii</taxon>
        <taxon>Teleostei</taxon>
        <taxon>Albuliformes</taxon>
        <taxon>Albulidae</taxon>
        <taxon>Albula</taxon>
    </lineage>
</organism>